<keyword evidence="1" id="KW-0472">Membrane</keyword>
<evidence type="ECO:0000313" key="3">
    <source>
        <dbReference type="Proteomes" id="UP000031737"/>
    </source>
</evidence>
<name>A0A061IRP6_TRYRA</name>
<evidence type="ECO:0000256" key="1">
    <source>
        <dbReference type="SAM" id="Phobius"/>
    </source>
</evidence>
<dbReference type="VEuPathDB" id="TriTrypDB:TRSC58_07677"/>
<keyword evidence="3" id="KW-1185">Reference proteome</keyword>
<protein>
    <submittedName>
        <fullName evidence="2">Uncharacterized protein</fullName>
    </submittedName>
</protein>
<feature type="transmembrane region" description="Helical" evidence="1">
    <location>
        <begin position="12"/>
        <end position="39"/>
    </location>
</feature>
<accession>A0A061IRP6</accession>
<keyword evidence="1" id="KW-1133">Transmembrane helix</keyword>
<proteinExistence type="predicted"/>
<organism evidence="2 3">
    <name type="scientific">Trypanosoma rangeli SC58</name>
    <dbReference type="NCBI Taxonomy" id="429131"/>
    <lineage>
        <taxon>Eukaryota</taxon>
        <taxon>Discoba</taxon>
        <taxon>Euglenozoa</taxon>
        <taxon>Kinetoplastea</taxon>
        <taxon>Metakinetoplastina</taxon>
        <taxon>Trypanosomatida</taxon>
        <taxon>Trypanosomatidae</taxon>
        <taxon>Trypanosoma</taxon>
        <taxon>Herpetosoma</taxon>
    </lineage>
</organism>
<sequence length="86" mass="10141">MTWRTRVVAAVVYVQHVLVCVCGCMELCVCYIFLFLFLLCQLGHRKKEKKRKGFRRDEVLRPSPLLCLFFLSFVLVLIFHYPCLPS</sequence>
<dbReference type="AlphaFoldDB" id="A0A061IRP6"/>
<feature type="transmembrane region" description="Helical" evidence="1">
    <location>
        <begin position="59"/>
        <end position="81"/>
    </location>
</feature>
<gene>
    <name evidence="2" type="ORF">TRSC58_07677</name>
</gene>
<dbReference type="EMBL" id="AUPL01008670">
    <property type="protein sequence ID" value="ESL04799.1"/>
    <property type="molecule type" value="Genomic_DNA"/>
</dbReference>
<dbReference type="Proteomes" id="UP000031737">
    <property type="component" value="Unassembled WGS sequence"/>
</dbReference>
<keyword evidence="1" id="KW-0812">Transmembrane</keyword>
<evidence type="ECO:0000313" key="2">
    <source>
        <dbReference type="EMBL" id="ESL04799.1"/>
    </source>
</evidence>
<reference evidence="2 3" key="1">
    <citation type="submission" date="2013-07" db="EMBL/GenBank/DDBJ databases">
        <authorList>
            <person name="Stoco P.H."/>
            <person name="Wagner G."/>
            <person name="Gerber A."/>
            <person name="Zaha A."/>
            <person name="Thompson C."/>
            <person name="Bartholomeu D.C."/>
            <person name="Luckemeyer D.D."/>
            <person name="Bahia D."/>
            <person name="Loreto E."/>
            <person name="Prestes E.B."/>
            <person name="Lima F.M."/>
            <person name="Rodrigues-Luiz G."/>
            <person name="Vallejo G.A."/>
            <person name="Filho J.F."/>
            <person name="Monteiro K.M."/>
            <person name="Tyler K.M."/>
            <person name="de Almeida L.G."/>
            <person name="Ortiz M.F."/>
            <person name="Siervo M.A."/>
            <person name="de Moraes M.H."/>
            <person name="Cunha O.L."/>
            <person name="Mendonca-Neto R."/>
            <person name="Silva R."/>
            <person name="Teixeira S.M."/>
            <person name="Murta S.M."/>
            <person name="Sincero T.C."/>
            <person name="Mendes T.A."/>
            <person name="Urmenyi T.P."/>
            <person name="Silva V.G."/>
            <person name="da Rocha W.D."/>
            <person name="Andersson B."/>
            <person name="Romanha A.J."/>
            <person name="Steindel M."/>
            <person name="de Vasconcelos A.T."/>
            <person name="Grisard E.C."/>
        </authorList>
    </citation>
    <scope>NUCLEOTIDE SEQUENCE [LARGE SCALE GENOMIC DNA]</scope>
    <source>
        <strain evidence="2 3">SC58</strain>
    </source>
</reference>
<comment type="caution">
    <text evidence="2">The sequence shown here is derived from an EMBL/GenBank/DDBJ whole genome shotgun (WGS) entry which is preliminary data.</text>
</comment>